<evidence type="ECO:0000313" key="2">
    <source>
        <dbReference type="EMBL" id="MDL4839623.1"/>
    </source>
</evidence>
<dbReference type="InterPro" id="IPR000594">
    <property type="entry name" value="ThiF_NAD_FAD-bd"/>
</dbReference>
<dbReference type="Proteomes" id="UP001235343">
    <property type="component" value="Unassembled WGS sequence"/>
</dbReference>
<dbReference type="PANTHER" id="PTHR10953">
    <property type="entry name" value="UBIQUITIN-ACTIVATING ENZYME E1"/>
    <property type="match status" value="1"/>
</dbReference>
<accession>A0ABT7L1D4</accession>
<dbReference type="InterPro" id="IPR035985">
    <property type="entry name" value="Ubiquitin-activating_enz"/>
</dbReference>
<dbReference type="CDD" id="cd00757">
    <property type="entry name" value="ThiF_MoeB_HesA_family"/>
    <property type="match status" value="1"/>
</dbReference>
<dbReference type="GO" id="GO:0016779">
    <property type="term" value="F:nucleotidyltransferase activity"/>
    <property type="evidence" value="ECO:0007669"/>
    <property type="project" value="UniProtKB-KW"/>
</dbReference>
<evidence type="ECO:0000259" key="1">
    <source>
        <dbReference type="Pfam" id="PF00899"/>
    </source>
</evidence>
<reference evidence="2 3" key="1">
    <citation type="submission" date="2023-06" db="EMBL/GenBank/DDBJ databases">
        <title>Aquibacillus rhizosphaerae LR5S19.</title>
        <authorList>
            <person name="Sun J.-Q."/>
        </authorList>
    </citation>
    <scope>NUCLEOTIDE SEQUENCE [LARGE SCALE GENOMIC DNA]</scope>
    <source>
        <strain evidence="2 3">LR5S19</strain>
    </source>
</reference>
<evidence type="ECO:0000313" key="3">
    <source>
        <dbReference type="Proteomes" id="UP001235343"/>
    </source>
</evidence>
<gene>
    <name evidence="2" type="ORF">QQS35_04010</name>
</gene>
<feature type="domain" description="THIF-type NAD/FAD binding fold" evidence="1">
    <location>
        <begin position="10"/>
        <end position="245"/>
    </location>
</feature>
<dbReference type="NCBIfam" id="NF009123">
    <property type="entry name" value="PRK12475.1"/>
    <property type="match status" value="1"/>
</dbReference>
<name>A0ABT7L1D4_9BACI</name>
<proteinExistence type="predicted"/>
<dbReference type="RefSeq" id="WP_285930889.1">
    <property type="nucleotide sequence ID" value="NZ_JASTZU010000018.1"/>
</dbReference>
<dbReference type="SUPFAM" id="SSF69572">
    <property type="entry name" value="Activating enzymes of the ubiquitin-like proteins"/>
    <property type="match status" value="1"/>
</dbReference>
<dbReference type="Pfam" id="PF00899">
    <property type="entry name" value="ThiF"/>
    <property type="match status" value="1"/>
</dbReference>
<keyword evidence="3" id="KW-1185">Reference proteome</keyword>
<dbReference type="PANTHER" id="PTHR10953:SF102">
    <property type="entry name" value="ADENYLYLTRANSFERASE AND SULFURTRANSFERASE MOCS3"/>
    <property type="match status" value="1"/>
</dbReference>
<comment type="caution">
    <text evidence="2">The sequence shown here is derived from an EMBL/GenBank/DDBJ whole genome shotgun (WGS) entry which is preliminary data.</text>
</comment>
<dbReference type="EMBL" id="JASTZU010000018">
    <property type="protein sequence ID" value="MDL4839623.1"/>
    <property type="molecule type" value="Genomic_DNA"/>
</dbReference>
<dbReference type="Gene3D" id="3.40.50.720">
    <property type="entry name" value="NAD(P)-binding Rossmann-like Domain"/>
    <property type="match status" value="1"/>
</dbReference>
<dbReference type="InterPro" id="IPR045886">
    <property type="entry name" value="ThiF/MoeB/HesA"/>
</dbReference>
<protein>
    <submittedName>
        <fullName evidence="2">Thiazole biosynthesis adenylyltransferase ThiF</fullName>
    </submittedName>
</protein>
<sequence length="345" mass="37962">MGLVLDLSRFSRQLLFQPIGENGQKKIRAKHVLIIGAGALGTASAESLVRAGIGELTIVDRDYVEWSNLQRQLLFSESDAQNRTPKAIAAKSRLSLLNSDVKINAHVMDASVTELEQLIPSVDLIMDATDNFDTRLVINDLSQKHHVPWIYGACVGSYGISFTIIPEETPCLNCLLETVPLGGATCDTVGIISPAVQMVVAYQVAEALKILVDDYDALSGKLVSFDIWKNERVALSVAKVKKETCLSCGPNRSYPYLSYQAQTKTAVLCGRDTVQIRPSINMDRDLDSLSDILAKSFDGKMAKNPYLLSFDTGEHRLVIFKDGRVLIHGTKDITEAKTIYHKYLG</sequence>
<organism evidence="2 3">
    <name type="scientific">Aquibacillus rhizosphaerae</name>
    <dbReference type="NCBI Taxonomy" id="3051431"/>
    <lineage>
        <taxon>Bacteria</taxon>
        <taxon>Bacillati</taxon>
        <taxon>Bacillota</taxon>
        <taxon>Bacilli</taxon>
        <taxon>Bacillales</taxon>
        <taxon>Bacillaceae</taxon>
        <taxon>Aquibacillus</taxon>
    </lineage>
</organism>
<keyword evidence="2" id="KW-0808">Transferase</keyword>
<keyword evidence="2" id="KW-0548">Nucleotidyltransferase</keyword>